<evidence type="ECO:0000256" key="2">
    <source>
        <dbReference type="SAM" id="MobiDB-lite"/>
    </source>
</evidence>
<comment type="similarity">
    <text evidence="1">Belongs to the FAM210 family.</text>
</comment>
<feature type="compositionally biased region" description="Polar residues" evidence="2">
    <location>
        <begin position="44"/>
        <end position="65"/>
    </location>
</feature>
<organism evidence="5 6">
    <name type="scientific">Fukomys damarensis</name>
    <name type="common">Damaraland mole rat</name>
    <name type="synonym">Cryptomys damarensis</name>
    <dbReference type="NCBI Taxonomy" id="885580"/>
    <lineage>
        <taxon>Eukaryota</taxon>
        <taxon>Metazoa</taxon>
        <taxon>Chordata</taxon>
        <taxon>Craniata</taxon>
        <taxon>Vertebrata</taxon>
        <taxon>Euteleostomi</taxon>
        <taxon>Mammalia</taxon>
        <taxon>Eutheria</taxon>
        <taxon>Euarchontoglires</taxon>
        <taxon>Glires</taxon>
        <taxon>Rodentia</taxon>
        <taxon>Hystricomorpha</taxon>
        <taxon>Bathyergidae</taxon>
        <taxon>Fukomys</taxon>
    </lineage>
</organism>
<evidence type="ECO:0000256" key="3">
    <source>
        <dbReference type="SAM" id="Phobius"/>
    </source>
</evidence>
<dbReference type="PANTHER" id="PTHR21377">
    <property type="entry name" value="PROTEIN FAM210B, MITOCHONDRIAL"/>
    <property type="match status" value="1"/>
</dbReference>
<sequence>MEKLSRSSTLCHAQVDDARAPGGWRDVQHRRWAVLVSPLLQAARQGQAQDPSRIPETSGSDASGTQSKQSKSQQLRKIFQEYGAVGVSLHIGISLLSLGLFYMVVSSGVDLSAILLNLGFKESLVQSKLAAGTGTFVVAYAVHKLFAPVRVSITLVSVPFIVRYLRKVGLFKPPTAKP</sequence>
<feature type="transmembrane region" description="Helical" evidence="3">
    <location>
        <begin position="145"/>
        <end position="165"/>
    </location>
</feature>
<protein>
    <recommendedName>
        <fullName evidence="4">DUF1279 domain-containing protein</fullName>
    </recommendedName>
</protein>
<keyword evidence="3" id="KW-1133">Transmembrane helix</keyword>
<keyword evidence="3" id="KW-0472">Membrane</keyword>
<dbReference type="STRING" id="885580.ENSFDAP00000014092"/>
<proteinExistence type="inferred from homology"/>
<evidence type="ECO:0000259" key="4">
    <source>
        <dbReference type="Pfam" id="PF06916"/>
    </source>
</evidence>
<dbReference type="InterPro" id="IPR009688">
    <property type="entry name" value="FAM210A/B-like_dom"/>
</dbReference>
<name>A0A091DGT6_FUKDA</name>
<evidence type="ECO:0000313" key="5">
    <source>
        <dbReference type="EMBL" id="KFO31349.1"/>
    </source>
</evidence>
<evidence type="ECO:0000313" key="6">
    <source>
        <dbReference type="Proteomes" id="UP000028990"/>
    </source>
</evidence>
<feature type="region of interest" description="Disordered" evidence="2">
    <location>
        <begin position="44"/>
        <end position="72"/>
    </location>
</feature>
<dbReference type="Proteomes" id="UP000028990">
    <property type="component" value="Unassembled WGS sequence"/>
</dbReference>
<dbReference type="AlphaFoldDB" id="A0A091DGT6"/>
<feature type="domain" description="DUF1279" evidence="4">
    <location>
        <begin position="73"/>
        <end position="160"/>
    </location>
</feature>
<dbReference type="eggNOG" id="KOG4526">
    <property type="taxonomic scope" value="Eukaryota"/>
</dbReference>
<dbReference type="Pfam" id="PF06916">
    <property type="entry name" value="FAM210A-B_dom"/>
    <property type="match status" value="1"/>
</dbReference>
<feature type="transmembrane region" description="Helical" evidence="3">
    <location>
        <begin position="82"/>
        <end position="105"/>
    </location>
</feature>
<dbReference type="GO" id="GO:0005739">
    <property type="term" value="C:mitochondrion"/>
    <property type="evidence" value="ECO:0007669"/>
    <property type="project" value="TreeGrafter"/>
</dbReference>
<dbReference type="PANTHER" id="PTHR21377:SF0">
    <property type="entry name" value="PROTEIN FAM210B, MITOCHONDRIAL"/>
    <property type="match status" value="1"/>
</dbReference>
<accession>A0A091DGT6</accession>
<evidence type="ECO:0000256" key="1">
    <source>
        <dbReference type="ARBA" id="ARBA00008249"/>
    </source>
</evidence>
<gene>
    <name evidence="5" type="ORF">H920_07279</name>
</gene>
<keyword evidence="6" id="KW-1185">Reference proteome</keyword>
<keyword evidence="3" id="KW-0812">Transmembrane</keyword>
<reference evidence="5 6" key="1">
    <citation type="submission" date="2013-11" db="EMBL/GenBank/DDBJ databases">
        <title>The Damaraland mole rat (Fukomys damarensis) genome and evolution of African mole rats.</title>
        <authorList>
            <person name="Gladyshev V.N."/>
            <person name="Fang X."/>
        </authorList>
    </citation>
    <scope>NUCLEOTIDE SEQUENCE [LARGE SCALE GENOMIC DNA]</scope>
    <source>
        <tissue evidence="5">Liver</tissue>
    </source>
</reference>
<dbReference type="EMBL" id="KN122294">
    <property type="protein sequence ID" value="KFO31349.1"/>
    <property type="molecule type" value="Genomic_DNA"/>
</dbReference>
<dbReference type="InterPro" id="IPR045866">
    <property type="entry name" value="FAM210A/B-like"/>
</dbReference>